<evidence type="ECO:0000256" key="1">
    <source>
        <dbReference type="SAM" id="MobiDB-lite"/>
    </source>
</evidence>
<accession>A0A165TQQ5</accession>
<dbReference type="EMBL" id="KV429035">
    <property type="protein sequence ID" value="KZT73801.1"/>
    <property type="molecule type" value="Genomic_DNA"/>
</dbReference>
<feature type="region of interest" description="Disordered" evidence="1">
    <location>
        <begin position="307"/>
        <end position="336"/>
    </location>
</feature>
<dbReference type="AlphaFoldDB" id="A0A165TQQ5"/>
<sequence>MSFQIEYNPPATWLVRRPLGQVLGATEHSRLWKQDISLDEITRQMFREVPEGERCDAPQQEAFIQHVLTKLRGVGNADALWLPQSWNGLTAADTVYHRMLDEEPYDTRPAQKISLPSPTRLSLEDVHPKLVYAFLRRVDLPNVTSLDLTYDIAGQPDRRELLLVLMRAGAPLLARLDDFATTEEMHCHRWDVLERLYEAIPNVTSFKLHSWADCYNCEEWFLVLQAQWERVAARPRAGVQPYLPRLREMSTSGLVVWKLRRLLDIRRRTGFPVKRIVYSEGYILRSEYDLLEAELEYFKCYEEITPDPEEEDEEEDLGNVRGRGLDNRSRTFNTSN</sequence>
<keyword evidence="3" id="KW-1185">Reference proteome</keyword>
<organism evidence="2 3">
    <name type="scientific">Daedalea quercina L-15889</name>
    <dbReference type="NCBI Taxonomy" id="1314783"/>
    <lineage>
        <taxon>Eukaryota</taxon>
        <taxon>Fungi</taxon>
        <taxon>Dikarya</taxon>
        <taxon>Basidiomycota</taxon>
        <taxon>Agaricomycotina</taxon>
        <taxon>Agaricomycetes</taxon>
        <taxon>Polyporales</taxon>
        <taxon>Fomitopsis</taxon>
    </lineage>
</organism>
<protein>
    <submittedName>
        <fullName evidence="2">Uncharacterized protein</fullName>
    </submittedName>
</protein>
<evidence type="ECO:0000313" key="2">
    <source>
        <dbReference type="EMBL" id="KZT73801.1"/>
    </source>
</evidence>
<reference evidence="2 3" key="1">
    <citation type="journal article" date="2016" name="Mol. Biol. Evol.">
        <title>Comparative Genomics of Early-Diverging Mushroom-Forming Fungi Provides Insights into the Origins of Lignocellulose Decay Capabilities.</title>
        <authorList>
            <person name="Nagy L.G."/>
            <person name="Riley R."/>
            <person name="Tritt A."/>
            <person name="Adam C."/>
            <person name="Daum C."/>
            <person name="Floudas D."/>
            <person name="Sun H."/>
            <person name="Yadav J.S."/>
            <person name="Pangilinan J."/>
            <person name="Larsson K.H."/>
            <person name="Matsuura K."/>
            <person name="Barry K."/>
            <person name="Labutti K."/>
            <person name="Kuo R."/>
            <person name="Ohm R.A."/>
            <person name="Bhattacharya S.S."/>
            <person name="Shirouzu T."/>
            <person name="Yoshinaga Y."/>
            <person name="Martin F.M."/>
            <person name="Grigoriev I.V."/>
            <person name="Hibbett D.S."/>
        </authorList>
    </citation>
    <scope>NUCLEOTIDE SEQUENCE [LARGE SCALE GENOMIC DNA]</scope>
    <source>
        <strain evidence="2 3">L-15889</strain>
    </source>
</reference>
<evidence type="ECO:0000313" key="3">
    <source>
        <dbReference type="Proteomes" id="UP000076727"/>
    </source>
</evidence>
<dbReference type="OrthoDB" id="2794503at2759"/>
<feature type="compositionally biased region" description="Acidic residues" evidence="1">
    <location>
        <begin position="307"/>
        <end position="317"/>
    </location>
</feature>
<name>A0A165TQQ5_9APHY</name>
<proteinExistence type="predicted"/>
<gene>
    <name evidence="2" type="ORF">DAEQUDRAFT_721268</name>
</gene>
<dbReference type="Proteomes" id="UP000076727">
    <property type="component" value="Unassembled WGS sequence"/>
</dbReference>